<dbReference type="GO" id="GO:0005634">
    <property type="term" value="C:nucleus"/>
    <property type="evidence" value="ECO:0007669"/>
    <property type="project" value="TreeGrafter"/>
</dbReference>
<dbReference type="Gene3D" id="3.40.470.10">
    <property type="entry name" value="Uracil-DNA glycosylase-like domain"/>
    <property type="match status" value="1"/>
</dbReference>
<dbReference type="SUPFAM" id="SSF52141">
    <property type="entry name" value="Uracil-DNA glycosylase-like"/>
    <property type="match status" value="1"/>
</dbReference>
<dbReference type="GO" id="GO:0004844">
    <property type="term" value="F:uracil DNA N-glycosylase activity"/>
    <property type="evidence" value="ECO:0007669"/>
    <property type="project" value="InterPro"/>
</dbReference>
<dbReference type="CDD" id="cd10027">
    <property type="entry name" value="UDG-F1-like"/>
    <property type="match status" value="1"/>
</dbReference>
<keyword evidence="4" id="KW-0234">DNA repair</keyword>
<evidence type="ECO:0000256" key="5">
    <source>
        <dbReference type="PROSITE-ProRule" id="PRU10072"/>
    </source>
</evidence>
<evidence type="ECO:0000256" key="2">
    <source>
        <dbReference type="ARBA" id="ARBA00022763"/>
    </source>
</evidence>
<dbReference type="InterPro" id="IPR036895">
    <property type="entry name" value="Uracil-DNA_glycosylase-like_sf"/>
</dbReference>
<gene>
    <name evidence="7" type="ORF">SK128_017590</name>
</gene>
<dbReference type="GO" id="GO:0005739">
    <property type="term" value="C:mitochondrion"/>
    <property type="evidence" value="ECO:0007669"/>
    <property type="project" value="TreeGrafter"/>
</dbReference>
<evidence type="ECO:0008006" key="9">
    <source>
        <dbReference type="Google" id="ProtNLM"/>
    </source>
</evidence>
<dbReference type="GO" id="GO:0097510">
    <property type="term" value="P:base-excision repair, AP site formation via deaminated base removal"/>
    <property type="evidence" value="ECO:0007669"/>
    <property type="project" value="TreeGrafter"/>
</dbReference>
<comment type="similarity">
    <text evidence="1">Belongs to the uracil-DNA glycosylase (UDG) superfamily. UNG family.</text>
</comment>
<evidence type="ECO:0000313" key="8">
    <source>
        <dbReference type="Proteomes" id="UP001381693"/>
    </source>
</evidence>
<keyword evidence="8" id="KW-1185">Reference proteome</keyword>
<comment type="caution">
    <text evidence="7">The sequence shown here is derived from an EMBL/GenBank/DDBJ whole genome shotgun (WGS) entry which is preliminary data.</text>
</comment>
<dbReference type="AlphaFoldDB" id="A0AAN8XEK8"/>
<feature type="compositionally biased region" description="Low complexity" evidence="6">
    <location>
        <begin position="93"/>
        <end position="104"/>
    </location>
</feature>
<feature type="active site" description="Proton acceptor" evidence="5">
    <location>
        <position position="194"/>
    </location>
</feature>
<feature type="region of interest" description="Disordered" evidence="6">
    <location>
        <begin position="51"/>
        <end position="86"/>
    </location>
</feature>
<dbReference type="PANTHER" id="PTHR11264">
    <property type="entry name" value="URACIL-DNA GLYCOSYLASE"/>
    <property type="match status" value="1"/>
</dbReference>
<feature type="compositionally biased region" description="Polar residues" evidence="6">
    <location>
        <begin position="59"/>
        <end position="69"/>
    </location>
</feature>
<dbReference type="Proteomes" id="UP001381693">
    <property type="component" value="Unassembled WGS sequence"/>
</dbReference>
<evidence type="ECO:0000256" key="1">
    <source>
        <dbReference type="ARBA" id="ARBA00008184"/>
    </source>
</evidence>
<dbReference type="InterPro" id="IPR002043">
    <property type="entry name" value="UDG_fam1"/>
</dbReference>
<reference evidence="7 8" key="1">
    <citation type="submission" date="2023-11" db="EMBL/GenBank/DDBJ databases">
        <title>Halocaridina rubra genome assembly.</title>
        <authorList>
            <person name="Smith C."/>
        </authorList>
    </citation>
    <scope>NUCLEOTIDE SEQUENCE [LARGE SCALE GENOMIC DNA]</scope>
    <source>
        <strain evidence="7">EP-1</strain>
        <tissue evidence="7">Whole</tissue>
    </source>
</reference>
<evidence type="ECO:0000256" key="6">
    <source>
        <dbReference type="SAM" id="MobiDB-lite"/>
    </source>
</evidence>
<dbReference type="EMBL" id="JAXCGZ010008393">
    <property type="protein sequence ID" value="KAK7077690.1"/>
    <property type="molecule type" value="Genomic_DNA"/>
</dbReference>
<feature type="region of interest" description="Disordered" evidence="6">
    <location>
        <begin position="91"/>
        <end position="110"/>
    </location>
</feature>
<dbReference type="PANTHER" id="PTHR11264:SF0">
    <property type="entry name" value="URACIL-DNA GLYCOSYLASE"/>
    <property type="match status" value="1"/>
</dbReference>
<name>A0AAN8XEK8_HALRR</name>
<accession>A0AAN8XEK8</accession>
<evidence type="ECO:0000256" key="4">
    <source>
        <dbReference type="ARBA" id="ARBA00023204"/>
    </source>
</evidence>
<keyword evidence="3" id="KW-0378">Hydrolase</keyword>
<proteinExistence type="inferred from homology"/>
<evidence type="ECO:0000313" key="7">
    <source>
        <dbReference type="EMBL" id="KAK7077690.1"/>
    </source>
</evidence>
<organism evidence="7 8">
    <name type="scientific">Halocaridina rubra</name>
    <name type="common">Hawaiian red shrimp</name>
    <dbReference type="NCBI Taxonomy" id="373956"/>
    <lineage>
        <taxon>Eukaryota</taxon>
        <taxon>Metazoa</taxon>
        <taxon>Ecdysozoa</taxon>
        <taxon>Arthropoda</taxon>
        <taxon>Crustacea</taxon>
        <taxon>Multicrustacea</taxon>
        <taxon>Malacostraca</taxon>
        <taxon>Eumalacostraca</taxon>
        <taxon>Eucarida</taxon>
        <taxon>Decapoda</taxon>
        <taxon>Pleocyemata</taxon>
        <taxon>Caridea</taxon>
        <taxon>Atyoidea</taxon>
        <taxon>Atyidae</taxon>
        <taxon>Halocaridina</taxon>
    </lineage>
</organism>
<dbReference type="PROSITE" id="PS00130">
    <property type="entry name" value="U_DNA_GLYCOSYLASE"/>
    <property type="match status" value="1"/>
</dbReference>
<protein>
    <recommendedName>
        <fullName evidence="9">Uracil-DNA glycosylase</fullName>
    </recommendedName>
</protein>
<evidence type="ECO:0000256" key="3">
    <source>
        <dbReference type="ARBA" id="ARBA00022801"/>
    </source>
</evidence>
<keyword evidence="2" id="KW-0227">DNA damage</keyword>
<sequence length="251" mass="28422">MLNLAGKMICKQILWSASCRTLSVVVRALNNINIRQSIWNRKEMSTQKTISNFFKPVNKRTTSQDTQDGASPKKSKVSGGKENINDNRAQKMESSLNSSENCLSPDQKQRMSENKLKAEIKLQCRRTPGLHENFGVSWYTALQKEFSKPYFEELSKFVVSKRNQTTVYPPAEQVFSWTHHCDLKDIKVVVLGQDPYHGPGQAHGLCFSVQKGIQPPPSLVNMYKELESDILGFTRPSHGHLIGWAKQGKLI</sequence>
<dbReference type="InterPro" id="IPR018085">
    <property type="entry name" value="Ura-DNA_Glyclase_AS"/>
</dbReference>